<dbReference type="InterPro" id="IPR037653">
    <property type="entry name" value="Cbp6"/>
</dbReference>
<comment type="caution">
    <text evidence="1">The sequence shown here is derived from an EMBL/GenBank/DDBJ whole genome shotgun (WGS) entry which is preliminary data.</text>
</comment>
<evidence type="ECO:0000313" key="2">
    <source>
        <dbReference type="Proteomes" id="UP000809789"/>
    </source>
</evidence>
<dbReference type="PANTHER" id="PTHR28250">
    <property type="entry name" value="CYTOCHROME B PRE-MRNA-PROCESSING PROTEIN 6"/>
    <property type="match status" value="1"/>
</dbReference>
<evidence type="ECO:0000313" key="1">
    <source>
        <dbReference type="EMBL" id="KAG8629989.1"/>
    </source>
</evidence>
<dbReference type="PANTHER" id="PTHR28250:SF1">
    <property type="entry name" value="CYTOCHROME B PRE-MRNA-PROCESSING PROTEIN 6"/>
    <property type="match status" value="1"/>
</dbReference>
<protein>
    <submittedName>
        <fullName evidence="1">Uncharacterized protein</fullName>
    </submittedName>
</protein>
<dbReference type="GO" id="GO:0034551">
    <property type="term" value="P:mitochondrial respiratory chain complex III assembly"/>
    <property type="evidence" value="ECO:0007669"/>
    <property type="project" value="TreeGrafter"/>
</dbReference>
<name>A0A8K0L5B6_9PEZI</name>
<dbReference type="EMBL" id="JAESVG020000002">
    <property type="protein sequence ID" value="KAG8629989.1"/>
    <property type="molecule type" value="Genomic_DNA"/>
</dbReference>
<dbReference type="OrthoDB" id="2107880at2759"/>
<dbReference type="Pfam" id="PF20180">
    <property type="entry name" value="UQCC2_CBP6"/>
    <property type="match status" value="1"/>
</dbReference>
<gene>
    <name evidence="1" type="ORF">KVT40_001608</name>
</gene>
<dbReference type="GO" id="GO:0043022">
    <property type="term" value="F:ribosome binding"/>
    <property type="evidence" value="ECO:0007669"/>
    <property type="project" value="InterPro"/>
</dbReference>
<proteinExistence type="predicted"/>
<organism evidence="1 2">
    <name type="scientific">Elsinoe batatas</name>
    <dbReference type="NCBI Taxonomy" id="2601811"/>
    <lineage>
        <taxon>Eukaryota</taxon>
        <taxon>Fungi</taxon>
        <taxon>Dikarya</taxon>
        <taxon>Ascomycota</taxon>
        <taxon>Pezizomycotina</taxon>
        <taxon>Dothideomycetes</taxon>
        <taxon>Dothideomycetidae</taxon>
        <taxon>Myriangiales</taxon>
        <taxon>Elsinoaceae</taxon>
        <taxon>Elsinoe</taxon>
    </lineage>
</organism>
<dbReference type="GO" id="GO:0061671">
    <property type="term" value="C:Cbp3p-Cbp6 complex"/>
    <property type="evidence" value="ECO:0007669"/>
    <property type="project" value="InterPro"/>
</dbReference>
<reference evidence="1" key="1">
    <citation type="submission" date="2021-07" db="EMBL/GenBank/DDBJ databases">
        <title>Elsinoe batatas strain:CRI-CJ2 Genome sequencing and assembly.</title>
        <authorList>
            <person name="Huang L."/>
        </authorList>
    </citation>
    <scope>NUCLEOTIDE SEQUENCE</scope>
    <source>
        <strain evidence="1">CRI-CJ2</strain>
    </source>
</reference>
<accession>A0A8K0L5B6</accession>
<keyword evidence="2" id="KW-1185">Reference proteome</keyword>
<dbReference type="AlphaFoldDB" id="A0A8K0L5B6"/>
<sequence>MSRAIVAKHYARLASRWPTDVLRPETQFHKVLKSRIDNAPKPDPEVQGFLEKVLGSNQQPRSAELKEVNALYSLLENRYTKASPFSSEMMRPKSDPDYYTKLEKELEATPSRSWFGKVFNRVRGLVRLQ</sequence>
<dbReference type="Proteomes" id="UP000809789">
    <property type="component" value="Unassembled WGS sequence"/>
</dbReference>